<organism evidence="3 4">
    <name type="scientific">Lignipirellula cremea</name>
    <dbReference type="NCBI Taxonomy" id="2528010"/>
    <lineage>
        <taxon>Bacteria</taxon>
        <taxon>Pseudomonadati</taxon>
        <taxon>Planctomycetota</taxon>
        <taxon>Planctomycetia</taxon>
        <taxon>Pirellulales</taxon>
        <taxon>Pirellulaceae</taxon>
        <taxon>Lignipirellula</taxon>
    </lineage>
</organism>
<dbReference type="Gene3D" id="1.10.10.10">
    <property type="entry name" value="Winged helix-like DNA-binding domain superfamily/Winged helix DNA-binding domain"/>
    <property type="match status" value="1"/>
</dbReference>
<dbReference type="PIRSF" id="PIRSF012524">
    <property type="entry name" value="YitL_S1"/>
    <property type="match status" value="1"/>
</dbReference>
<dbReference type="Pfam" id="PF17783">
    <property type="entry name" value="WHD_CvfB"/>
    <property type="match status" value="1"/>
</dbReference>
<dbReference type="PANTHER" id="PTHR37296:SF1">
    <property type="entry name" value="CONSERVED VIRULENCE FACTOR B"/>
    <property type="match status" value="1"/>
</dbReference>
<evidence type="ECO:0000259" key="2">
    <source>
        <dbReference type="SMART" id="SM00316"/>
    </source>
</evidence>
<sequence length="275" mass="31393">MIQIGNTYNLRVVKETKFGVYLDAENLNEILLPSKYVPENLGVDDTVEVFLYLDSEDRPVATTQTPKAQLGEFAYLQVKDNNRIGAFLDWGLDKDLLVPFPEQHRPMILGKSYLVFLYLDNEDRITATSQIDKAVLEDDQHDFRPQQEVDLIIANTTELGFKAIVNHSHWGLLYKDEVDQRLSFGQSIPGYIKHIRPDGKIDLSLKSSQQLRENYTQVIQDYLRKHDGYAPLHDKSPPAEISDLLGMSKGQFKKAAGALYKQRVITIEKDGIRLV</sequence>
<name>A0A518DZ85_9BACT</name>
<evidence type="ECO:0000313" key="3">
    <source>
        <dbReference type="EMBL" id="QDU97158.1"/>
    </source>
</evidence>
<accession>A0A518DZ85</accession>
<dbReference type="SMART" id="SM00316">
    <property type="entry name" value="S1"/>
    <property type="match status" value="2"/>
</dbReference>
<proteinExistence type="inferred from homology"/>
<comment type="similarity">
    <text evidence="1">Belongs to the CvfB family.</text>
</comment>
<dbReference type="PANTHER" id="PTHR37296">
    <property type="entry name" value="CONSERVED VIRULENCE FACTOR B"/>
    <property type="match status" value="1"/>
</dbReference>
<evidence type="ECO:0000256" key="1">
    <source>
        <dbReference type="PIRNR" id="PIRNR012524"/>
    </source>
</evidence>
<gene>
    <name evidence="3" type="ORF">Pla8534_50030</name>
</gene>
<dbReference type="Pfam" id="PF13509">
    <property type="entry name" value="S1_2"/>
    <property type="match status" value="2"/>
</dbReference>
<feature type="domain" description="S1 motif" evidence="2">
    <location>
        <begin position="3"/>
        <end position="64"/>
    </location>
</feature>
<dbReference type="AlphaFoldDB" id="A0A518DZ85"/>
<protein>
    <recommendedName>
        <fullName evidence="2">S1 motif domain-containing protein</fullName>
    </recommendedName>
</protein>
<dbReference type="OrthoDB" id="9801597at2"/>
<dbReference type="InterPro" id="IPR003029">
    <property type="entry name" value="S1_domain"/>
</dbReference>
<dbReference type="EMBL" id="CP036433">
    <property type="protein sequence ID" value="QDU97158.1"/>
    <property type="molecule type" value="Genomic_DNA"/>
</dbReference>
<dbReference type="InterPro" id="IPR012340">
    <property type="entry name" value="NA-bd_OB-fold"/>
</dbReference>
<evidence type="ECO:0000313" key="4">
    <source>
        <dbReference type="Proteomes" id="UP000317648"/>
    </source>
</evidence>
<reference evidence="3 4" key="1">
    <citation type="submission" date="2019-02" db="EMBL/GenBank/DDBJ databases">
        <title>Deep-cultivation of Planctomycetes and their phenomic and genomic characterization uncovers novel biology.</title>
        <authorList>
            <person name="Wiegand S."/>
            <person name="Jogler M."/>
            <person name="Boedeker C."/>
            <person name="Pinto D."/>
            <person name="Vollmers J."/>
            <person name="Rivas-Marin E."/>
            <person name="Kohn T."/>
            <person name="Peeters S.H."/>
            <person name="Heuer A."/>
            <person name="Rast P."/>
            <person name="Oberbeckmann S."/>
            <person name="Bunk B."/>
            <person name="Jeske O."/>
            <person name="Meyerdierks A."/>
            <person name="Storesund J.E."/>
            <person name="Kallscheuer N."/>
            <person name="Luecker S."/>
            <person name="Lage O.M."/>
            <person name="Pohl T."/>
            <person name="Merkel B.J."/>
            <person name="Hornburger P."/>
            <person name="Mueller R.-W."/>
            <person name="Bruemmer F."/>
            <person name="Labrenz M."/>
            <person name="Spormann A.M."/>
            <person name="Op den Camp H."/>
            <person name="Overmann J."/>
            <person name="Amann R."/>
            <person name="Jetten M.S.M."/>
            <person name="Mascher T."/>
            <person name="Medema M.H."/>
            <person name="Devos D.P."/>
            <person name="Kaster A.-K."/>
            <person name="Ovreas L."/>
            <person name="Rohde M."/>
            <person name="Galperin M.Y."/>
            <person name="Jogler C."/>
        </authorList>
    </citation>
    <scope>NUCLEOTIDE SEQUENCE [LARGE SCALE GENOMIC DNA]</scope>
    <source>
        <strain evidence="3 4">Pla85_3_4</strain>
    </source>
</reference>
<dbReference type="InterPro" id="IPR014464">
    <property type="entry name" value="CvfB_fam"/>
</dbReference>
<dbReference type="InterPro" id="IPR040764">
    <property type="entry name" value="CvfB_WH"/>
</dbReference>
<dbReference type="RefSeq" id="WP_145055947.1">
    <property type="nucleotide sequence ID" value="NZ_CP036433.1"/>
</dbReference>
<dbReference type="Gene3D" id="2.40.50.140">
    <property type="entry name" value="Nucleic acid-binding proteins"/>
    <property type="match status" value="2"/>
</dbReference>
<dbReference type="GO" id="GO:0003676">
    <property type="term" value="F:nucleic acid binding"/>
    <property type="evidence" value="ECO:0007669"/>
    <property type="project" value="InterPro"/>
</dbReference>
<dbReference type="Proteomes" id="UP000317648">
    <property type="component" value="Chromosome"/>
</dbReference>
<keyword evidence="4" id="KW-1185">Reference proteome</keyword>
<dbReference type="KEGG" id="lcre:Pla8534_50030"/>
<dbReference type="InterPro" id="IPR039566">
    <property type="entry name" value="CvfB_S1_st"/>
</dbReference>
<feature type="domain" description="S1 motif" evidence="2">
    <location>
        <begin position="144"/>
        <end position="206"/>
    </location>
</feature>
<dbReference type="InterPro" id="IPR036388">
    <property type="entry name" value="WH-like_DNA-bd_sf"/>
</dbReference>